<dbReference type="SUPFAM" id="SSF103243">
    <property type="entry name" value="KA1-like"/>
    <property type="match status" value="1"/>
</dbReference>
<feature type="compositionally biased region" description="Polar residues" evidence="11">
    <location>
        <begin position="710"/>
        <end position="721"/>
    </location>
</feature>
<dbReference type="AlphaFoldDB" id="A0A4T0IZ33"/>
<evidence type="ECO:0000256" key="1">
    <source>
        <dbReference type="ARBA" id="ARBA00010791"/>
    </source>
</evidence>
<feature type="domain" description="KA1" evidence="13">
    <location>
        <begin position="1183"/>
        <end position="1233"/>
    </location>
</feature>
<dbReference type="CDD" id="cd12121">
    <property type="entry name" value="MARK_C_like"/>
    <property type="match status" value="1"/>
</dbReference>
<dbReference type="PROSITE" id="PS50032">
    <property type="entry name" value="KA1"/>
    <property type="match status" value="1"/>
</dbReference>
<dbReference type="Pfam" id="PF00069">
    <property type="entry name" value="Pkinase"/>
    <property type="match status" value="1"/>
</dbReference>
<feature type="compositionally biased region" description="Basic and acidic residues" evidence="11">
    <location>
        <begin position="936"/>
        <end position="951"/>
    </location>
</feature>
<dbReference type="Pfam" id="PF02149">
    <property type="entry name" value="KA1"/>
    <property type="match status" value="1"/>
</dbReference>
<name>A0A4T0IZ33_WALIC</name>
<dbReference type="PANTHER" id="PTHR24346:SF82">
    <property type="entry name" value="KP78A-RELATED"/>
    <property type="match status" value="1"/>
</dbReference>
<evidence type="ECO:0000259" key="12">
    <source>
        <dbReference type="PROSITE" id="PS50011"/>
    </source>
</evidence>
<feature type="compositionally biased region" description="Basic and acidic residues" evidence="11">
    <location>
        <begin position="886"/>
        <end position="903"/>
    </location>
</feature>
<comment type="catalytic activity">
    <reaction evidence="8">
        <text>L-threonyl-[protein] + ATP = O-phospho-L-threonyl-[protein] + ADP + H(+)</text>
        <dbReference type="Rhea" id="RHEA:46608"/>
        <dbReference type="Rhea" id="RHEA-COMP:11060"/>
        <dbReference type="Rhea" id="RHEA-COMP:11605"/>
        <dbReference type="ChEBI" id="CHEBI:15378"/>
        <dbReference type="ChEBI" id="CHEBI:30013"/>
        <dbReference type="ChEBI" id="CHEBI:30616"/>
        <dbReference type="ChEBI" id="CHEBI:61977"/>
        <dbReference type="ChEBI" id="CHEBI:456216"/>
        <dbReference type="EC" id="2.7.11.1"/>
    </reaction>
</comment>
<evidence type="ECO:0000256" key="3">
    <source>
        <dbReference type="ARBA" id="ARBA00022527"/>
    </source>
</evidence>
<protein>
    <recommendedName>
        <fullName evidence="2">non-specific serine/threonine protein kinase</fullName>
        <ecNumber evidence="2">2.7.11.1</ecNumber>
    </recommendedName>
</protein>
<dbReference type="EC" id="2.7.11.1" evidence="2"/>
<accession>A0A4T0IZ33</accession>
<keyword evidence="3" id="KW-0723">Serine/threonine-protein kinase</keyword>
<feature type="region of interest" description="Disordered" evidence="11">
    <location>
        <begin position="18"/>
        <end position="60"/>
    </location>
</feature>
<evidence type="ECO:0000256" key="11">
    <source>
        <dbReference type="SAM" id="MobiDB-lite"/>
    </source>
</evidence>
<feature type="domain" description="Protein kinase" evidence="12">
    <location>
        <begin position="65"/>
        <end position="341"/>
    </location>
</feature>
<reference evidence="14 15" key="1">
    <citation type="submission" date="2019-03" db="EMBL/GenBank/DDBJ databases">
        <title>Sequencing 23 genomes of Wallemia ichthyophaga.</title>
        <authorList>
            <person name="Gostincar C."/>
        </authorList>
    </citation>
    <scope>NUCLEOTIDE SEQUENCE [LARGE SCALE GENOMIC DNA]</scope>
    <source>
        <strain evidence="14 15">EXF-6200</strain>
    </source>
</reference>
<evidence type="ECO:0000313" key="15">
    <source>
        <dbReference type="Proteomes" id="UP000310689"/>
    </source>
</evidence>
<feature type="compositionally biased region" description="Low complexity" evidence="11">
    <location>
        <begin position="780"/>
        <end position="804"/>
    </location>
</feature>
<dbReference type="InterPro" id="IPR017441">
    <property type="entry name" value="Protein_kinase_ATP_BS"/>
</dbReference>
<dbReference type="Gene3D" id="1.10.510.10">
    <property type="entry name" value="Transferase(Phosphotransferase) domain 1"/>
    <property type="match status" value="1"/>
</dbReference>
<feature type="compositionally biased region" description="Low complexity" evidence="11">
    <location>
        <begin position="1026"/>
        <end position="1040"/>
    </location>
</feature>
<evidence type="ECO:0000256" key="4">
    <source>
        <dbReference type="ARBA" id="ARBA00022679"/>
    </source>
</evidence>
<feature type="region of interest" description="Disordered" evidence="11">
    <location>
        <begin position="663"/>
        <end position="839"/>
    </location>
</feature>
<feature type="compositionally biased region" description="Low complexity" evidence="11">
    <location>
        <begin position="814"/>
        <end position="831"/>
    </location>
</feature>
<feature type="region of interest" description="Disordered" evidence="11">
    <location>
        <begin position="579"/>
        <end position="629"/>
    </location>
</feature>
<gene>
    <name evidence="14" type="ORF">E3P86_02664</name>
</gene>
<evidence type="ECO:0000256" key="9">
    <source>
        <dbReference type="ARBA" id="ARBA00048679"/>
    </source>
</evidence>
<dbReference type="GO" id="GO:0035556">
    <property type="term" value="P:intracellular signal transduction"/>
    <property type="evidence" value="ECO:0007669"/>
    <property type="project" value="TreeGrafter"/>
</dbReference>
<organism evidence="14 15">
    <name type="scientific">Wallemia ichthyophaga</name>
    <dbReference type="NCBI Taxonomy" id="245174"/>
    <lineage>
        <taxon>Eukaryota</taxon>
        <taxon>Fungi</taxon>
        <taxon>Dikarya</taxon>
        <taxon>Basidiomycota</taxon>
        <taxon>Wallemiomycotina</taxon>
        <taxon>Wallemiomycetes</taxon>
        <taxon>Wallemiales</taxon>
        <taxon>Wallemiaceae</taxon>
        <taxon>Wallemia</taxon>
    </lineage>
</organism>
<dbReference type="GO" id="GO:0106310">
    <property type="term" value="F:protein serine kinase activity"/>
    <property type="evidence" value="ECO:0007669"/>
    <property type="project" value="RHEA"/>
</dbReference>
<feature type="compositionally biased region" description="Pro residues" evidence="11">
    <location>
        <begin position="584"/>
        <end position="593"/>
    </location>
</feature>
<dbReference type="PROSITE" id="PS50011">
    <property type="entry name" value="PROTEIN_KINASE_DOM"/>
    <property type="match status" value="1"/>
</dbReference>
<dbReference type="GO" id="GO:0004674">
    <property type="term" value="F:protein serine/threonine kinase activity"/>
    <property type="evidence" value="ECO:0007669"/>
    <property type="project" value="UniProtKB-KW"/>
</dbReference>
<feature type="compositionally biased region" description="Gly residues" evidence="11">
    <location>
        <begin position="1169"/>
        <end position="1181"/>
    </location>
</feature>
<proteinExistence type="inferred from homology"/>
<sequence length="1233" mass="134685">FKFYAFSATQTYLSRITTTTTTQQQQREQHTQQAQQPQQPPPNTPAQPSHTHSRPSTKARMLGDYVLGKTLGAGSMGKVKIGVHVLTGEKVAIKIIPRFTSTNALNSIPPNQPKPTQSFINKAHNKDLSKEVRTVREASICLLLFHPFICGMREMSVYSQHYYMLNEFVNGGQMLDYIISHGRLKERSARSFARQISSALSYCHANSIVHRDLKIENILISKTGNIKIIDFGLSNIWSPHSNLNTFCGSLYFAAPELLNARAYSGPEVDIWSFGIVLYVLVAGKVPFDDQSMPALHAKIKRGHVDYPAWLSTECKSLLSSMLVTNPLLRASLNHVSHHPWMIKGHSGPPHSHIPPRQPLRPDITFDPQVIKGMMGFEFGNEYEIEHKLRQVLNSPAYLNSLAEWDKKNLKTSYKSDPELNNYNNDLNAQIQHTPHHHRRFSQQLNNNVEKDLPTSISADNTQRTSRLSKRFSGLDFYKRKIAGTSIANAFTSINDQTQIGEKEKEPKYDTSKPYLNPTQGFHPLISIYFLVSEKQQRDKNFGPGLFASSQVSLATMANQAHTQVHSPVTPSDHSVYAQYERNRPPPPVAPIPLPLSQSDEEGMRRSTSNSSMMPVARQRLSSTNSRARPLTISEYTQGTNANADHNTHQQHQQLYGQYSQYGQYNNYSQYPPAQQPTPVPNRVTSNMHGSGSGGVNGSANASTNASTVVRSPSSPAMNNSRQHTRARANPLDVGTAAPIQPPPPVRDGKDYPLPPPAASAHRRSHSLSQKPEMSPPLPPANSSANGNTSANASANASSASGAGAPMSTINEPDTSSTAATTNGTANGVANAPTHANGKGGIAHKFTSFLHRQSSHECAPGDIPRQRVNSTNSYRTANRLSMLTKSSSKDREGLKEKAHNDAVNKLEGGSHGNGNSNAHSNGHHSPNGHRRAYTVSEQKREHKSAPVHHDRTLSSGQPKATTGVQHTVGRYSGVGPWIQSSNKKSAQQPHSHQQQQQLQPPGTPTALEVMSRSSSRSNGNGSGSGNANGNENGGNSTSNTSQTQHTRQTPEEVFDPVEEPKAVWGKGLFSVATTSTKSSNTLRSEIGDTLSRLGVSYRFTRAGFECIHQPSISVGGAGSKRLEGSVDYSLKDKGDSSEHMKFGKFVRKKSSKMSFNSSKKASNHDLGEEVGNGSGSGSGNGNGNNPSASKVRFEINIVRVPLLLGINGIQFRRITGNSWSYKAVAQRVLGELQL</sequence>
<keyword evidence="7 10" id="KW-0067">ATP-binding</keyword>
<dbReference type="InterPro" id="IPR000719">
    <property type="entry name" value="Prot_kinase_dom"/>
</dbReference>
<dbReference type="PROSITE" id="PS00107">
    <property type="entry name" value="PROTEIN_KINASE_ATP"/>
    <property type="match status" value="1"/>
</dbReference>
<keyword evidence="6" id="KW-0418">Kinase</keyword>
<dbReference type="GO" id="GO:0005524">
    <property type="term" value="F:ATP binding"/>
    <property type="evidence" value="ECO:0007669"/>
    <property type="project" value="UniProtKB-UniRule"/>
</dbReference>
<evidence type="ECO:0000256" key="7">
    <source>
        <dbReference type="ARBA" id="ARBA00022840"/>
    </source>
</evidence>
<dbReference type="SMART" id="SM00220">
    <property type="entry name" value="S_TKc"/>
    <property type="match status" value="1"/>
</dbReference>
<evidence type="ECO:0000256" key="2">
    <source>
        <dbReference type="ARBA" id="ARBA00012513"/>
    </source>
</evidence>
<feature type="binding site" evidence="10">
    <location>
        <position position="94"/>
    </location>
    <ligand>
        <name>ATP</name>
        <dbReference type="ChEBI" id="CHEBI:30616"/>
    </ligand>
</feature>
<feature type="compositionally biased region" description="Low complexity" evidence="11">
    <location>
        <begin position="984"/>
        <end position="1018"/>
    </location>
</feature>
<keyword evidence="4" id="KW-0808">Transferase</keyword>
<dbReference type="InterPro" id="IPR001772">
    <property type="entry name" value="KA1_dom"/>
</dbReference>
<feature type="compositionally biased region" description="Polar residues" evidence="11">
    <location>
        <begin position="952"/>
        <end position="964"/>
    </location>
</feature>
<evidence type="ECO:0000256" key="5">
    <source>
        <dbReference type="ARBA" id="ARBA00022741"/>
    </source>
</evidence>
<feature type="non-terminal residue" evidence="14">
    <location>
        <position position="1"/>
    </location>
</feature>
<keyword evidence="5 10" id="KW-0547">Nucleotide-binding</keyword>
<evidence type="ECO:0000313" key="14">
    <source>
        <dbReference type="EMBL" id="TIB35459.1"/>
    </source>
</evidence>
<dbReference type="Proteomes" id="UP000310689">
    <property type="component" value="Unassembled WGS sequence"/>
</dbReference>
<dbReference type="InterPro" id="IPR028375">
    <property type="entry name" value="KA1/Ssp2_C"/>
</dbReference>
<feature type="region of interest" description="Disordered" evidence="11">
    <location>
        <begin position="852"/>
        <end position="1059"/>
    </location>
</feature>
<dbReference type="EMBL" id="SPOI01000146">
    <property type="protein sequence ID" value="TIB35459.1"/>
    <property type="molecule type" value="Genomic_DNA"/>
</dbReference>
<feature type="compositionally biased region" description="Low complexity" evidence="11">
    <location>
        <begin position="697"/>
        <end position="709"/>
    </location>
</feature>
<evidence type="ECO:0000259" key="13">
    <source>
        <dbReference type="PROSITE" id="PS50032"/>
    </source>
</evidence>
<evidence type="ECO:0000256" key="6">
    <source>
        <dbReference type="ARBA" id="ARBA00022777"/>
    </source>
</evidence>
<comment type="similarity">
    <text evidence="1">Belongs to the protein kinase superfamily. CAMK Ser/Thr protein kinase family. NIM1 subfamily.</text>
</comment>
<feature type="compositionally biased region" description="Low complexity" evidence="11">
    <location>
        <begin position="18"/>
        <end position="37"/>
    </location>
</feature>
<dbReference type="Gene3D" id="3.30.310.80">
    <property type="entry name" value="Kinase associated domain 1, KA1"/>
    <property type="match status" value="1"/>
</dbReference>
<feature type="compositionally biased region" description="Polar residues" evidence="11">
    <location>
        <begin position="866"/>
        <end position="885"/>
    </location>
</feature>
<dbReference type="GO" id="GO:0000226">
    <property type="term" value="P:microtubule cytoskeleton organization"/>
    <property type="evidence" value="ECO:0007669"/>
    <property type="project" value="TreeGrafter"/>
</dbReference>
<dbReference type="SUPFAM" id="SSF56112">
    <property type="entry name" value="Protein kinase-like (PK-like)"/>
    <property type="match status" value="1"/>
</dbReference>
<comment type="catalytic activity">
    <reaction evidence="9">
        <text>L-seryl-[protein] + ATP = O-phospho-L-seryl-[protein] + ADP + H(+)</text>
        <dbReference type="Rhea" id="RHEA:17989"/>
        <dbReference type="Rhea" id="RHEA-COMP:9863"/>
        <dbReference type="Rhea" id="RHEA-COMP:11604"/>
        <dbReference type="ChEBI" id="CHEBI:15378"/>
        <dbReference type="ChEBI" id="CHEBI:29999"/>
        <dbReference type="ChEBI" id="CHEBI:30616"/>
        <dbReference type="ChEBI" id="CHEBI:83421"/>
        <dbReference type="ChEBI" id="CHEBI:456216"/>
        <dbReference type="EC" id="2.7.11.1"/>
    </reaction>
</comment>
<dbReference type="InterPro" id="IPR008271">
    <property type="entry name" value="Ser/Thr_kinase_AS"/>
</dbReference>
<dbReference type="GO" id="GO:0005737">
    <property type="term" value="C:cytoplasm"/>
    <property type="evidence" value="ECO:0007669"/>
    <property type="project" value="TreeGrafter"/>
</dbReference>
<feature type="compositionally biased region" description="Low complexity" evidence="11">
    <location>
        <begin position="912"/>
        <end position="924"/>
    </location>
</feature>
<dbReference type="InterPro" id="IPR011009">
    <property type="entry name" value="Kinase-like_dom_sf"/>
</dbReference>
<dbReference type="FunFam" id="1.10.510.10:FF:000792">
    <property type="entry name" value="Non-specific serine/threonine protein kinase"/>
    <property type="match status" value="1"/>
</dbReference>
<comment type="caution">
    <text evidence="14">The sequence shown here is derived from an EMBL/GenBank/DDBJ whole genome shotgun (WGS) entry which is preliminary data.</text>
</comment>
<feature type="region of interest" description="Disordered" evidence="11">
    <location>
        <begin position="1152"/>
        <end position="1187"/>
    </location>
</feature>
<dbReference type="PROSITE" id="PS00108">
    <property type="entry name" value="PROTEIN_KINASE_ST"/>
    <property type="match status" value="1"/>
</dbReference>
<dbReference type="PANTHER" id="PTHR24346">
    <property type="entry name" value="MAP/MICROTUBULE AFFINITY-REGULATING KINASE"/>
    <property type="match status" value="1"/>
</dbReference>
<evidence type="ECO:0000256" key="10">
    <source>
        <dbReference type="PROSITE-ProRule" id="PRU10141"/>
    </source>
</evidence>
<evidence type="ECO:0000256" key="8">
    <source>
        <dbReference type="ARBA" id="ARBA00047899"/>
    </source>
</evidence>